<proteinExistence type="predicted"/>
<dbReference type="OrthoDB" id="4161554at2759"/>
<accession>A0A0D1ZUJ5</accession>
<evidence type="ECO:0000259" key="2">
    <source>
        <dbReference type="PROSITE" id="PS50181"/>
    </source>
</evidence>
<dbReference type="RefSeq" id="XP_016222027.1">
    <property type="nucleotide sequence ID" value="XM_016372695.1"/>
</dbReference>
<dbReference type="SUPFAM" id="SSF81383">
    <property type="entry name" value="F-box domain"/>
    <property type="match status" value="1"/>
</dbReference>
<feature type="domain" description="F-box" evidence="2">
    <location>
        <begin position="26"/>
        <end position="71"/>
    </location>
</feature>
<dbReference type="HOGENOM" id="CLU_533197_0_0_1"/>
<dbReference type="EMBL" id="KN847524">
    <property type="protein sequence ID" value="KIV90453.1"/>
    <property type="molecule type" value="Genomic_DNA"/>
</dbReference>
<dbReference type="AlphaFoldDB" id="A0A0D1ZUJ5"/>
<gene>
    <name evidence="3" type="ORF">PV10_07760</name>
</gene>
<feature type="region of interest" description="Disordered" evidence="1">
    <location>
        <begin position="1"/>
        <end position="27"/>
    </location>
</feature>
<dbReference type="GeneID" id="27325605"/>
<keyword evidence="4" id="KW-1185">Reference proteome</keyword>
<dbReference type="InterPro" id="IPR001810">
    <property type="entry name" value="F-box_dom"/>
</dbReference>
<dbReference type="STRING" id="212818.A0A0D1ZUJ5"/>
<name>A0A0D1ZUJ5_EXOME</name>
<evidence type="ECO:0000256" key="1">
    <source>
        <dbReference type="SAM" id="MobiDB-lite"/>
    </source>
</evidence>
<dbReference type="Pfam" id="PF12937">
    <property type="entry name" value="F-box-like"/>
    <property type="match status" value="1"/>
</dbReference>
<dbReference type="OMA" id="HTITLIY"/>
<dbReference type="InterPro" id="IPR036047">
    <property type="entry name" value="F-box-like_dom_sf"/>
</dbReference>
<evidence type="ECO:0000313" key="4">
    <source>
        <dbReference type="Proteomes" id="UP000054302"/>
    </source>
</evidence>
<sequence>MMLSNSRSPDDPKLYGTVGTTASQMTNTTPSLPNEVLQLIVQNLEKVDLKNARLACKTLASMAEPILFRELVLVPYQDCLEEFIHFDKSGVTRHTITLIYDTRWRFVSRTLRKPHVRLDSDILLEDLAFVGFRNRGDQALEILFLVSCLQVLPALRSIRILESDVSTWPRHDTTLAPSYFTRMLGTAQITATVPWARDTNPLGYSGSMVALLALSASRKPITNLHMMGVDSELFHFGVSSDDSRELALLRNLLSRVAVLDLSFKFCMAGDMEEDFDRIASILQLARNLRVLHIEFPDRDPRIAHDNPDGHSCLSSLVRDLNYDLCVTPRFPKLEHLSLGSMFCQEEELLALVQGVQKTLKTLSLSTIVLLQPDTSDRESCWVRFFKELRKCKIPDVQVGGLLYNWKADEMPSQRWAVKKSPSEPTSLKSRLQRWVTAKIDGECPLHPLAVRNYEEGYTLRVEDSAQQPRLSDSSWTVINDLTEESTCFVEEGLAPTDPFADARSETGSLQLDRPYDEEYGYDFDFRFPLHPELMDELEELYDSEFEDHRTLYF</sequence>
<evidence type="ECO:0000313" key="3">
    <source>
        <dbReference type="EMBL" id="KIV90453.1"/>
    </source>
</evidence>
<dbReference type="PROSITE" id="PS50181">
    <property type="entry name" value="FBOX"/>
    <property type="match status" value="1"/>
</dbReference>
<organism evidence="3 4">
    <name type="scientific">Exophiala mesophila</name>
    <name type="common">Black yeast-like fungus</name>
    <dbReference type="NCBI Taxonomy" id="212818"/>
    <lineage>
        <taxon>Eukaryota</taxon>
        <taxon>Fungi</taxon>
        <taxon>Dikarya</taxon>
        <taxon>Ascomycota</taxon>
        <taxon>Pezizomycotina</taxon>
        <taxon>Eurotiomycetes</taxon>
        <taxon>Chaetothyriomycetidae</taxon>
        <taxon>Chaetothyriales</taxon>
        <taxon>Herpotrichiellaceae</taxon>
        <taxon>Exophiala</taxon>
    </lineage>
</organism>
<reference evidence="3 4" key="1">
    <citation type="submission" date="2015-01" db="EMBL/GenBank/DDBJ databases">
        <title>The Genome Sequence of Exophiala mesophila CBS40295.</title>
        <authorList>
            <consortium name="The Broad Institute Genomics Platform"/>
            <person name="Cuomo C."/>
            <person name="de Hoog S."/>
            <person name="Gorbushina A."/>
            <person name="Stielow B."/>
            <person name="Teixiera M."/>
            <person name="Abouelleil A."/>
            <person name="Chapman S.B."/>
            <person name="Priest M."/>
            <person name="Young S.K."/>
            <person name="Wortman J."/>
            <person name="Nusbaum C."/>
            <person name="Birren B."/>
        </authorList>
    </citation>
    <scope>NUCLEOTIDE SEQUENCE [LARGE SCALE GENOMIC DNA]</scope>
    <source>
        <strain evidence="3 4">CBS 40295</strain>
    </source>
</reference>
<protein>
    <recommendedName>
        <fullName evidence="2">F-box domain-containing protein</fullName>
    </recommendedName>
</protein>
<dbReference type="VEuPathDB" id="FungiDB:PV10_07760"/>
<dbReference type="Proteomes" id="UP000054302">
    <property type="component" value="Unassembled WGS sequence"/>
</dbReference>
<feature type="compositionally biased region" description="Polar residues" evidence="1">
    <location>
        <begin position="18"/>
        <end position="27"/>
    </location>
</feature>